<comment type="function">
    <text evidence="8">Catalyzes the transfer of a phosphate group to glutamate to form L-glutamate 5-phosphate.</text>
</comment>
<feature type="binding site" evidence="8">
    <location>
        <position position="152"/>
    </location>
    <ligand>
        <name>substrate</name>
    </ligand>
</feature>
<dbReference type="InterPro" id="IPR011529">
    <property type="entry name" value="Glu_5kinase"/>
</dbReference>
<comment type="catalytic activity">
    <reaction evidence="8">
        <text>L-glutamate + ATP = L-glutamyl 5-phosphate + ADP</text>
        <dbReference type="Rhea" id="RHEA:14877"/>
        <dbReference type="ChEBI" id="CHEBI:29985"/>
        <dbReference type="ChEBI" id="CHEBI:30616"/>
        <dbReference type="ChEBI" id="CHEBI:58274"/>
        <dbReference type="ChEBI" id="CHEBI:456216"/>
        <dbReference type="EC" id="2.7.2.11"/>
    </reaction>
</comment>
<evidence type="ECO:0000256" key="7">
    <source>
        <dbReference type="ARBA" id="ARBA00022840"/>
    </source>
</evidence>
<dbReference type="Gene3D" id="2.30.130.10">
    <property type="entry name" value="PUA domain"/>
    <property type="match status" value="1"/>
</dbReference>
<feature type="binding site" evidence="8">
    <location>
        <begin position="186"/>
        <end position="187"/>
    </location>
    <ligand>
        <name>ATP</name>
        <dbReference type="ChEBI" id="CHEBI:30616"/>
    </ligand>
</feature>
<dbReference type="EC" id="2.7.2.11" evidence="8"/>
<evidence type="ECO:0000256" key="4">
    <source>
        <dbReference type="ARBA" id="ARBA00022679"/>
    </source>
</evidence>
<dbReference type="PIRSF" id="PIRSF000729">
    <property type="entry name" value="GK"/>
    <property type="match status" value="1"/>
</dbReference>
<accession>A0A5C6F8W2</accession>
<dbReference type="GO" id="GO:0003723">
    <property type="term" value="F:RNA binding"/>
    <property type="evidence" value="ECO:0007669"/>
    <property type="project" value="InterPro"/>
</dbReference>
<dbReference type="InterPro" id="IPR002478">
    <property type="entry name" value="PUA"/>
</dbReference>
<keyword evidence="7 8" id="KW-0067">ATP-binding</keyword>
<dbReference type="OrthoDB" id="9804434at2"/>
<dbReference type="Pfam" id="PF01472">
    <property type="entry name" value="PUA"/>
    <property type="match status" value="1"/>
</dbReference>
<dbReference type="Pfam" id="PF00696">
    <property type="entry name" value="AA_kinase"/>
    <property type="match status" value="1"/>
</dbReference>
<evidence type="ECO:0000313" key="10">
    <source>
        <dbReference type="EMBL" id="TWU58183.1"/>
    </source>
</evidence>
<reference evidence="10 11" key="1">
    <citation type="submission" date="2019-02" db="EMBL/GenBank/DDBJ databases">
        <title>Deep-cultivation of Planctomycetes and their phenomic and genomic characterization uncovers novel biology.</title>
        <authorList>
            <person name="Wiegand S."/>
            <person name="Jogler M."/>
            <person name="Boedeker C."/>
            <person name="Pinto D."/>
            <person name="Vollmers J."/>
            <person name="Rivas-Marin E."/>
            <person name="Kohn T."/>
            <person name="Peeters S.H."/>
            <person name="Heuer A."/>
            <person name="Rast P."/>
            <person name="Oberbeckmann S."/>
            <person name="Bunk B."/>
            <person name="Jeske O."/>
            <person name="Meyerdierks A."/>
            <person name="Storesund J.E."/>
            <person name="Kallscheuer N."/>
            <person name="Luecker S."/>
            <person name="Lage O.M."/>
            <person name="Pohl T."/>
            <person name="Merkel B.J."/>
            <person name="Hornburger P."/>
            <person name="Mueller R.-W."/>
            <person name="Bruemmer F."/>
            <person name="Labrenz M."/>
            <person name="Spormann A.M."/>
            <person name="Op Den Camp H."/>
            <person name="Overmann J."/>
            <person name="Amann R."/>
            <person name="Jetten M.S.M."/>
            <person name="Mascher T."/>
            <person name="Medema M.H."/>
            <person name="Devos D.P."/>
            <person name="Kaster A.-K."/>
            <person name="Ovreas L."/>
            <person name="Rohde M."/>
            <person name="Galperin M.Y."/>
            <person name="Jogler C."/>
        </authorList>
    </citation>
    <scope>NUCLEOTIDE SEQUENCE [LARGE SCALE GENOMIC DNA]</scope>
    <source>
        <strain evidence="10 11">Poly59</strain>
    </source>
</reference>
<dbReference type="InterPro" id="IPR001057">
    <property type="entry name" value="Glu/AcGlu_kinase"/>
</dbReference>
<evidence type="ECO:0000256" key="8">
    <source>
        <dbReference type="HAMAP-Rule" id="MF_00456"/>
    </source>
</evidence>
<feature type="binding site" evidence="8">
    <location>
        <position position="65"/>
    </location>
    <ligand>
        <name>substrate</name>
    </ligand>
</feature>
<dbReference type="PROSITE" id="PS50890">
    <property type="entry name" value="PUA"/>
    <property type="match status" value="1"/>
</dbReference>
<protein>
    <recommendedName>
        <fullName evidence="8">Glutamate 5-kinase</fullName>
        <ecNumber evidence="8">2.7.2.11</ecNumber>
    </recommendedName>
    <alternativeName>
        <fullName evidence="8">Gamma-glutamyl kinase</fullName>
        <shortName evidence="8">GK</shortName>
    </alternativeName>
</protein>
<comment type="pathway">
    <text evidence="8">Amino-acid biosynthesis; L-proline biosynthesis; L-glutamate 5-semialdehyde from L-glutamate: step 1/2.</text>
</comment>
<keyword evidence="5 8" id="KW-0547">Nucleotide-binding</keyword>
<keyword evidence="11" id="KW-1185">Reference proteome</keyword>
<dbReference type="InterPro" id="IPR036393">
    <property type="entry name" value="AceGlu_kinase-like_sf"/>
</dbReference>
<keyword evidence="3 8" id="KW-0641">Proline biosynthesis</keyword>
<dbReference type="InterPro" id="IPR001048">
    <property type="entry name" value="Asp/Glu/Uridylate_kinase"/>
</dbReference>
<evidence type="ECO:0000259" key="9">
    <source>
        <dbReference type="SMART" id="SM00359"/>
    </source>
</evidence>
<feature type="binding site" evidence="8">
    <location>
        <position position="25"/>
    </location>
    <ligand>
        <name>ATP</name>
        <dbReference type="ChEBI" id="CHEBI:30616"/>
    </ligand>
</feature>
<dbReference type="InterPro" id="IPR015947">
    <property type="entry name" value="PUA-like_sf"/>
</dbReference>
<organism evidence="10 11">
    <name type="scientific">Rubripirellula reticaptiva</name>
    <dbReference type="NCBI Taxonomy" id="2528013"/>
    <lineage>
        <taxon>Bacteria</taxon>
        <taxon>Pseudomonadati</taxon>
        <taxon>Planctomycetota</taxon>
        <taxon>Planctomycetia</taxon>
        <taxon>Pirellulales</taxon>
        <taxon>Pirellulaceae</taxon>
        <taxon>Rubripirellula</taxon>
    </lineage>
</organism>
<dbReference type="SMART" id="SM00359">
    <property type="entry name" value="PUA"/>
    <property type="match status" value="1"/>
</dbReference>
<gene>
    <name evidence="8 10" type="primary">proB</name>
    <name evidence="10" type="ORF">Poly59_10920</name>
</gene>
<name>A0A5C6F8W2_9BACT</name>
<dbReference type="GO" id="GO:0005829">
    <property type="term" value="C:cytosol"/>
    <property type="evidence" value="ECO:0007669"/>
    <property type="project" value="TreeGrafter"/>
</dbReference>
<evidence type="ECO:0000313" key="11">
    <source>
        <dbReference type="Proteomes" id="UP000317977"/>
    </source>
</evidence>
<proteinExistence type="inferred from homology"/>
<dbReference type="InterPro" id="IPR019797">
    <property type="entry name" value="Glutamate_5-kinase_CS"/>
</dbReference>
<comment type="caution">
    <text evidence="10">The sequence shown here is derived from an EMBL/GenBank/DDBJ whole genome shotgun (WGS) entry which is preliminary data.</text>
</comment>
<comment type="similarity">
    <text evidence="8">Belongs to the glutamate 5-kinase family.</text>
</comment>
<dbReference type="SUPFAM" id="SSF88697">
    <property type="entry name" value="PUA domain-like"/>
    <property type="match status" value="1"/>
</dbReference>
<comment type="caution">
    <text evidence="8">Lacks conserved residue(s) required for the propagation of feature annotation.</text>
</comment>
<dbReference type="Gene3D" id="3.40.1160.10">
    <property type="entry name" value="Acetylglutamate kinase-like"/>
    <property type="match status" value="2"/>
</dbReference>
<dbReference type="GO" id="GO:0055129">
    <property type="term" value="P:L-proline biosynthetic process"/>
    <property type="evidence" value="ECO:0007669"/>
    <property type="project" value="UniProtKB-UniRule"/>
</dbReference>
<feature type="domain" description="PUA" evidence="9">
    <location>
        <begin position="293"/>
        <end position="376"/>
    </location>
</feature>
<dbReference type="GO" id="GO:0005524">
    <property type="term" value="F:ATP binding"/>
    <property type="evidence" value="ECO:0007669"/>
    <property type="project" value="UniProtKB-KW"/>
</dbReference>
<evidence type="ECO:0000256" key="5">
    <source>
        <dbReference type="ARBA" id="ARBA00022741"/>
    </source>
</evidence>
<dbReference type="GO" id="GO:0004349">
    <property type="term" value="F:glutamate 5-kinase activity"/>
    <property type="evidence" value="ECO:0007669"/>
    <property type="project" value="UniProtKB-UniRule"/>
</dbReference>
<dbReference type="NCBIfam" id="TIGR01027">
    <property type="entry name" value="proB"/>
    <property type="match status" value="1"/>
</dbReference>
<dbReference type="PRINTS" id="PR00474">
    <property type="entry name" value="GLU5KINASE"/>
</dbReference>
<sequence>MNSSPKSSHQTRKKTIKKAKCVVVKVGTRVLTGDDGKLDRRRIDVLARGLCRIADTGRQVLLVSSGAVGAGLGKLGLEHRPSGLAQLQAIAAIGQADLIQAYELSLAAHGRHAAQVLLTAADLRRRSGYLHVRNALTQIHGFGSIPIINENDTVAVAELKTTFGDNDRLASQVAGLLVDAVLIILSDIEGLYDGPPDIPTSKRIDIVEMIDDEVFGFAHDKLSSSSKGGMASKLRAAKLATHHGHPTFIAPGRDDDVLDKIMAGESIGTLFLPPKQTIRGRRRWIGAAAPIAGSLQLDAGATKALIKHGKSLLAVGVTAVNGTFPAGSIIALLDPDKNEVARGLCNYRSAHIIKIMGQPSDQIHDILGYCSYENVVHRNNMVLT</sequence>
<keyword evidence="4 8" id="KW-0808">Transferase</keyword>
<dbReference type="InterPro" id="IPR036974">
    <property type="entry name" value="PUA_sf"/>
</dbReference>
<keyword evidence="1 8" id="KW-0963">Cytoplasm</keyword>
<dbReference type="RefSeq" id="WP_146532959.1">
    <property type="nucleotide sequence ID" value="NZ_SJPX01000001.1"/>
</dbReference>
<dbReference type="PANTHER" id="PTHR43654:SF1">
    <property type="entry name" value="ISOPENTENYL PHOSPHATE KINASE"/>
    <property type="match status" value="1"/>
</dbReference>
<dbReference type="PANTHER" id="PTHR43654">
    <property type="entry name" value="GLUTAMATE 5-KINASE"/>
    <property type="match status" value="1"/>
</dbReference>
<dbReference type="EMBL" id="SJPX01000001">
    <property type="protein sequence ID" value="TWU58183.1"/>
    <property type="molecule type" value="Genomic_DNA"/>
</dbReference>
<keyword evidence="2 8" id="KW-0028">Amino-acid biosynthesis</keyword>
<dbReference type="CDD" id="cd21157">
    <property type="entry name" value="PUA_G5K"/>
    <property type="match status" value="1"/>
</dbReference>
<dbReference type="HAMAP" id="MF_00456">
    <property type="entry name" value="ProB"/>
    <property type="match status" value="1"/>
</dbReference>
<dbReference type="CDD" id="cd04242">
    <property type="entry name" value="AAK_G5K_ProB"/>
    <property type="match status" value="1"/>
</dbReference>
<evidence type="ECO:0000256" key="2">
    <source>
        <dbReference type="ARBA" id="ARBA00022605"/>
    </source>
</evidence>
<dbReference type="SUPFAM" id="SSF53633">
    <property type="entry name" value="Carbamate kinase-like"/>
    <property type="match status" value="1"/>
</dbReference>
<keyword evidence="6 8" id="KW-0418">Kinase</keyword>
<dbReference type="Proteomes" id="UP000317977">
    <property type="component" value="Unassembled WGS sequence"/>
</dbReference>
<evidence type="ECO:0000256" key="3">
    <source>
        <dbReference type="ARBA" id="ARBA00022650"/>
    </source>
</evidence>
<feature type="binding site" evidence="8">
    <location>
        <position position="166"/>
    </location>
    <ligand>
        <name>substrate</name>
    </ligand>
</feature>
<dbReference type="PROSITE" id="PS00902">
    <property type="entry name" value="GLUTAMATE_5_KINASE"/>
    <property type="match status" value="1"/>
</dbReference>
<evidence type="ECO:0000256" key="6">
    <source>
        <dbReference type="ARBA" id="ARBA00022777"/>
    </source>
</evidence>
<dbReference type="InterPro" id="IPR005715">
    <property type="entry name" value="Glu_5kinase/COase_Synthase"/>
</dbReference>
<dbReference type="AlphaFoldDB" id="A0A5C6F8W2"/>
<dbReference type="InterPro" id="IPR041739">
    <property type="entry name" value="G5K_ProB"/>
</dbReference>
<comment type="subcellular location">
    <subcellularLocation>
        <location evidence="8">Cytoplasm</location>
    </subcellularLocation>
</comment>
<dbReference type="UniPathway" id="UPA00098">
    <property type="reaction ID" value="UER00359"/>
</dbReference>
<dbReference type="FunFam" id="3.40.1160.10:FF:000006">
    <property type="entry name" value="Glutamate 5-kinase"/>
    <property type="match status" value="1"/>
</dbReference>
<evidence type="ECO:0000256" key="1">
    <source>
        <dbReference type="ARBA" id="ARBA00022490"/>
    </source>
</evidence>